<dbReference type="PANTHER" id="PTHR10803">
    <property type="entry name" value="ARSENICAL PUMP-DRIVING ATPASE ARSENITE-TRANSLOCATING ATPASE"/>
    <property type="match status" value="1"/>
</dbReference>
<dbReference type="NCBIfam" id="TIGR00345">
    <property type="entry name" value="GET3_arsA_TRC40"/>
    <property type="match status" value="1"/>
</dbReference>
<feature type="domain" description="ArsA/GET3 Anion-transporting ATPase-like" evidence="2">
    <location>
        <begin position="12"/>
        <end position="328"/>
    </location>
</feature>
<organism evidence="3 4">
    <name type="scientific">Pyrococcus kukulkanii</name>
    <dbReference type="NCBI Taxonomy" id="1609559"/>
    <lineage>
        <taxon>Archaea</taxon>
        <taxon>Methanobacteriati</taxon>
        <taxon>Methanobacteriota</taxon>
        <taxon>Thermococci</taxon>
        <taxon>Thermococcales</taxon>
        <taxon>Thermococcaceae</taxon>
        <taxon>Pyrococcus</taxon>
    </lineage>
</organism>
<dbReference type="AlphaFoldDB" id="A0A127B958"/>
<protein>
    <submittedName>
        <fullName evidence="3">Anion transporter</fullName>
    </submittedName>
</protein>
<dbReference type="STRING" id="1609559.TQ32_04950"/>
<dbReference type="KEGG" id="pyc:TQ32_04950"/>
<dbReference type="Pfam" id="PF02374">
    <property type="entry name" value="ArsA_ATPase"/>
    <property type="match status" value="1"/>
</dbReference>
<evidence type="ECO:0000259" key="2">
    <source>
        <dbReference type="Pfam" id="PF02374"/>
    </source>
</evidence>
<dbReference type="InterPro" id="IPR025723">
    <property type="entry name" value="ArsA/GET3_ATPase-like"/>
</dbReference>
<dbReference type="GO" id="GO:0005524">
    <property type="term" value="F:ATP binding"/>
    <property type="evidence" value="ECO:0007669"/>
    <property type="project" value="InterPro"/>
</dbReference>
<evidence type="ECO:0000256" key="1">
    <source>
        <dbReference type="ARBA" id="ARBA00011040"/>
    </source>
</evidence>
<dbReference type="Proteomes" id="UP000070587">
    <property type="component" value="Chromosome"/>
</dbReference>
<reference evidence="3 4" key="2">
    <citation type="journal article" date="2016" name="Int. J. Syst. Evol. Microbiol.">
        <title>Pyrococcus kukulkanii sp. nov., a hyperthermophilic, piezophilic archaeon isolated from a deep-sea hydrothermal vent.</title>
        <authorList>
            <person name="Callac N."/>
            <person name="Oger P."/>
            <person name="Lesongeur F."/>
            <person name="Rattray J.E."/>
            <person name="Vannier P."/>
            <person name="Michoud G."/>
            <person name="Beauverger M."/>
            <person name="Gayet N."/>
            <person name="Rouxel O."/>
            <person name="Jebbar M."/>
            <person name="Godfroy A."/>
        </authorList>
    </citation>
    <scope>NUCLEOTIDE SEQUENCE [LARGE SCALE GENOMIC DNA]</scope>
    <source>
        <strain evidence="3 4">NCB100</strain>
    </source>
</reference>
<dbReference type="InterPro" id="IPR016300">
    <property type="entry name" value="ATPase_ArsA/GET3"/>
</dbReference>
<dbReference type="PANTHER" id="PTHR10803:SF3">
    <property type="entry name" value="ATPASE GET3"/>
    <property type="match status" value="1"/>
</dbReference>
<dbReference type="GeneID" id="28491159"/>
<sequence>MREYLLPQDGFRIIFVIGKGGVGKTTTSASLAVALAEAGHKTLIVSLDPAHNLGDVLMEKLSDEPREIMGNLYASELDMEGMIREYLEHLEKNLKNMYRYLTVINLERYFEVLRYSPGIEEYATLEAIREILSEGDKWDVIVFDTPPTGLTLRVLALPRISLIWANKLIEIRKKILERRRAIAKIQGEQKFVVDGEEIKLPTEEEEDGVMKELKAYRSEIEFVYKTITNPKKTSVVAVMNPEMLPFYETKRAYESLRKFKVPFNLIVMNKVIKLEREVPEIKVKIEAQKRVMEEVKREFNGVDIVEIPMFQEEPRGIEWLRKVGGMIVGSS</sequence>
<gene>
    <name evidence="3" type="ORF">TQ32_04950</name>
</gene>
<evidence type="ECO:0000313" key="3">
    <source>
        <dbReference type="EMBL" id="AMM53900.1"/>
    </source>
</evidence>
<dbReference type="CDD" id="cd02035">
    <property type="entry name" value="ArsA"/>
    <property type="match status" value="1"/>
</dbReference>
<dbReference type="GO" id="GO:0016887">
    <property type="term" value="F:ATP hydrolysis activity"/>
    <property type="evidence" value="ECO:0007669"/>
    <property type="project" value="InterPro"/>
</dbReference>
<comment type="similarity">
    <text evidence="1">Belongs to the arsA ATPase family.</text>
</comment>
<proteinExistence type="inferred from homology"/>
<dbReference type="EMBL" id="CP010835">
    <property type="protein sequence ID" value="AMM53900.1"/>
    <property type="molecule type" value="Genomic_DNA"/>
</dbReference>
<dbReference type="SUPFAM" id="SSF52540">
    <property type="entry name" value="P-loop containing nucleoside triphosphate hydrolases"/>
    <property type="match status" value="1"/>
</dbReference>
<dbReference type="RefSeq" id="WP_068321783.1">
    <property type="nucleotide sequence ID" value="NZ_CP010835.1"/>
</dbReference>
<name>A0A127B958_9EURY</name>
<dbReference type="OrthoDB" id="46198at2157"/>
<reference evidence="4" key="1">
    <citation type="submission" date="2015-02" db="EMBL/GenBank/DDBJ databases">
        <title>Pyrococcus kukulkanii sp. nov., a novel hyperthermophilic archaeon isolated from a deep-sea hydrothermal vent at the Guaymas Basin.</title>
        <authorList>
            <person name="Oger P.M."/>
            <person name="Callac N."/>
            <person name="Jebbar M."/>
            <person name="Godfroy A."/>
        </authorList>
    </citation>
    <scope>NUCLEOTIDE SEQUENCE [LARGE SCALE GENOMIC DNA]</scope>
    <source>
        <strain evidence="4">NCB100</strain>
    </source>
</reference>
<dbReference type="Gene3D" id="3.40.50.300">
    <property type="entry name" value="P-loop containing nucleotide triphosphate hydrolases"/>
    <property type="match status" value="1"/>
</dbReference>
<accession>A0A127B958</accession>
<dbReference type="PATRIC" id="fig|1609559.3.peg.1028"/>
<dbReference type="InterPro" id="IPR027417">
    <property type="entry name" value="P-loop_NTPase"/>
</dbReference>
<evidence type="ECO:0000313" key="4">
    <source>
        <dbReference type="Proteomes" id="UP000070587"/>
    </source>
</evidence>